<proteinExistence type="inferred from homology"/>
<dbReference type="Ensembl" id="ENSCGRT00001026732.1">
    <property type="protein sequence ID" value="ENSCGRP00001022487.1"/>
    <property type="gene ID" value="ENSCGRG00001021018.1"/>
</dbReference>
<feature type="compositionally biased region" description="Low complexity" evidence="6">
    <location>
        <begin position="1"/>
        <end position="20"/>
    </location>
</feature>
<dbReference type="Pfam" id="PF00038">
    <property type="entry name" value="Filament"/>
    <property type="match status" value="1"/>
</dbReference>
<feature type="domain" description="IF rod" evidence="7">
    <location>
        <begin position="118"/>
        <end position="430"/>
    </location>
</feature>
<feature type="compositionally biased region" description="Gly residues" evidence="6">
    <location>
        <begin position="21"/>
        <end position="31"/>
    </location>
</feature>
<comment type="similarity">
    <text evidence="4">Belongs to the intermediate filament family.</text>
</comment>
<evidence type="ECO:0000256" key="2">
    <source>
        <dbReference type="ARBA" id="ARBA00022754"/>
    </source>
</evidence>
<dbReference type="GO" id="GO:0043588">
    <property type="term" value="P:skin development"/>
    <property type="evidence" value="ECO:0007669"/>
    <property type="project" value="Ensembl"/>
</dbReference>
<dbReference type="FunFam" id="1.20.5.1160:FF:000002">
    <property type="entry name" value="Type I keratin 10"/>
    <property type="match status" value="1"/>
</dbReference>
<feature type="coiled-coil region" evidence="5">
    <location>
        <begin position="222"/>
        <end position="401"/>
    </location>
</feature>
<feature type="region of interest" description="Disordered" evidence="6">
    <location>
        <begin position="441"/>
        <end position="601"/>
    </location>
</feature>
<sequence>MSCRQMASSFWSRSSSSSSGCVGGGGRGGSGSSMQSSFSRSSRAGGGGGRFSSSSGFGGGGLAACGSGGGGSFGSSYGGGAGGGFSTGSSCSMFGGGGFGGFGGGSGGGEGGILNTNEKAVMQNLNSRLAAYMDKVQELEEANTSLEKQIQEWYSKKGPRIFQKDYSHFYNTIEDLKDRIVDLTTRNNRTLLDIDNTRMTMDDFRIKFEMEQTLRQGVDADINGLQKVLEGMKMEKTDLEIQLDTLDDELKALKKNHREEMKQLTGQNDGDVSVEINVAPSTDLTQILNDMREEYEQLISKNRQDIEQHYESKMTQIEQEVTNSGQEMESNMKEVSQLQHSIQELDIELQTQLSTKSALEKALEDTKNRYCGQLQQIQEQISQVEAQLAEVRAETECQNQEYGILLGIKTRLEKEIETYHNLLEGGQQDFESCGAGQIGFGSGKGRQRGSGGSYGGGSGGSYGGGSGGSQGGKSGGGHGGGSGGGHGGGSGGSQGGKSGGGQGGGSGGSYGGGSSSGGGSGGSYGGGSGSRGGSGGGQSRGGGSKGGSGGSHGGGSGSGGGSGGSHGGGSGSGGGSGGGYGGGDRRPSQSQSSKSADCDDESQGKELLNSQCCAPRQLPFFCVSLDFFGGTAGFEQEWILGKSLVH</sequence>
<protein>
    <submittedName>
        <fullName evidence="8">Keratin 9</fullName>
    </submittedName>
</protein>
<dbReference type="AlphaFoldDB" id="A0A8C2QM49"/>
<dbReference type="PANTHER" id="PTHR23239">
    <property type="entry name" value="INTERMEDIATE FILAMENT"/>
    <property type="match status" value="1"/>
</dbReference>
<reference evidence="8" key="2">
    <citation type="submission" date="2025-09" db="UniProtKB">
        <authorList>
            <consortium name="Ensembl"/>
        </authorList>
    </citation>
    <scope>IDENTIFICATION</scope>
</reference>
<accession>A0A8C2QM49</accession>
<organism evidence="8 9">
    <name type="scientific">Cricetulus griseus</name>
    <name type="common">Chinese hamster</name>
    <name type="synonym">Cricetulus barabensis griseus</name>
    <dbReference type="NCBI Taxonomy" id="10029"/>
    <lineage>
        <taxon>Eukaryota</taxon>
        <taxon>Metazoa</taxon>
        <taxon>Chordata</taxon>
        <taxon>Craniata</taxon>
        <taxon>Vertebrata</taxon>
        <taxon>Euteleostomi</taxon>
        <taxon>Mammalia</taxon>
        <taxon>Eutheria</taxon>
        <taxon>Euarchontoglires</taxon>
        <taxon>Glires</taxon>
        <taxon>Rodentia</taxon>
        <taxon>Myomorpha</taxon>
        <taxon>Muroidea</taxon>
        <taxon>Cricetidae</taxon>
        <taxon>Cricetinae</taxon>
        <taxon>Cricetulus</taxon>
    </lineage>
</organism>
<dbReference type="FunFam" id="1.20.5.170:FF:000002">
    <property type="entry name" value="Type I keratin KA11"/>
    <property type="match status" value="1"/>
</dbReference>
<dbReference type="GO" id="GO:0030855">
    <property type="term" value="P:epithelial cell differentiation"/>
    <property type="evidence" value="ECO:0007669"/>
    <property type="project" value="TreeGrafter"/>
</dbReference>
<dbReference type="SUPFAM" id="SSF64593">
    <property type="entry name" value="Intermediate filament protein, coiled coil region"/>
    <property type="match status" value="2"/>
</dbReference>
<feature type="compositionally biased region" description="Low complexity" evidence="6">
    <location>
        <begin position="32"/>
        <end position="43"/>
    </location>
</feature>
<dbReference type="GO" id="GO:0007283">
    <property type="term" value="P:spermatogenesis"/>
    <property type="evidence" value="ECO:0007669"/>
    <property type="project" value="Ensembl"/>
</dbReference>
<dbReference type="Proteomes" id="UP000694386">
    <property type="component" value="Unplaced"/>
</dbReference>
<dbReference type="GO" id="GO:0005198">
    <property type="term" value="F:structural molecule activity"/>
    <property type="evidence" value="ECO:0007669"/>
    <property type="project" value="InterPro"/>
</dbReference>
<name>A0A8C2QM49_CRIGR</name>
<evidence type="ECO:0000256" key="3">
    <source>
        <dbReference type="ARBA" id="ARBA00023054"/>
    </source>
</evidence>
<feature type="compositionally biased region" description="Gly residues" evidence="6">
    <location>
        <begin position="441"/>
        <end position="582"/>
    </location>
</feature>
<dbReference type="PROSITE" id="PS51842">
    <property type="entry name" value="IF_ROD_2"/>
    <property type="match status" value="1"/>
</dbReference>
<dbReference type="PROSITE" id="PS00226">
    <property type="entry name" value="IF_ROD_1"/>
    <property type="match status" value="1"/>
</dbReference>
<dbReference type="InterPro" id="IPR002957">
    <property type="entry name" value="Keratin_I"/>
</dbReference>
<dbReference type="GO" id="GO:0005882">
    <property type="term" value="C:intermediate filament"/>
    <property type="evidence" value="ECO:0007669"/>
    <property type="project" value="UniProtKB-KW"/>
</dbReference>
<keyword evidence="2 4" id="KW-0403">Intermediate filament</keyword>
<evidence type="ECO:0000256" key="1">
    <source>
        <dbReference type="ARBA" id="ARBA00022744"/>
    </source>
</evidence>
<dbReference type="InterPro" id="IPR018039">
    <property type="entry name" value="IF_conserved"/>
</dbReference>
<evidence type="ECO:0000313" key="8">
    <source>
        <dbReference type="Ensembl" id="ENSCGRP00001022487.1"/>
    </source>
</evidence>
<evidence type="ECO:0000259" key="7">
    <source>
        <dbReference type="PROSITE" id="PS51842"/>
    </source>
</evidence>
<keyword evidence="3 5" id="KW-0175">Coiled coil</keyword>
<feature type="region of interest" description="Disordered" evidence="6">
    <location>
        <begin position="1"/>
        <end position="50"/>
    </location>
</feature>
<dbReference type="PANTHER" id="PTHR23239:SF96">
    <property type="entry name" value="KERATIN, TYPE I CYTOSKELETAL 9"/>
    <property type="match status" value="1"/>
</dbReference>
<evidence type="ECO:0000256" key="4">
    <source>
        <dbReference type="RuleBase" id="RU000685"/>
    </source>
</evidence>
<dbReference type="Gene3D" id="1.20.5.500">
    <property type="entry name" value="Single helix bin"/>
    <property type="match status" value="1"/>
</dbReference>
<feature type="coiled-coil region" evidence="5">
    <location>
        <begin position="122"/>
        <end position="156"/>
    </location>
</feature>
<dbReference type="Gene3D" id="1.20.5.170">
    <property type="match status" value="1"/>
</dbReference>
<dbReference type="Gene3D" id="1.20.5.1160">
    <property type="entry name" value="Vasodilator-stimulated phosphoprotein"/>
    <property type="match status" value="1"/>
</dbReference>
<evidence type="ECO:0000256" key="5">
    <source>
        <dbReference type="SAM" id="Coils"/>
    </source>
</evidence>
<dbReference type="FunFam" id="1.20.5.500:FF:000001">
    <property type="entry name" value="Type II keratin 23"/>
    <property type="match status" value="1"/>
</dbReference>
<dbReference type="SMART" id="SM01391">
    <property type="entry name" value="Filament"/>
    <property type="match status" value="1"/>
</dbReference>
<reference evidence="8" key="1">
    <citation type="submission" date="2025-08" db="UniProtKB">
        <authorList>
            <consortium name="Ensembl"/>
        </authorList>
    </citation>
    <scope>IDENTIFICATION</scope>
</reference>
<dbReference type="PRINTS" id="PR01248">
    <property type="entry name" value="TYPE1KERATIN"/>
</dbReference>
<dbReference type="GO" id="GO:0045109">
    <property type="term" value="P:intermediate filament organization"/>
    <property type="evidence" value="ECO:0007669"/>
    <property type="project" value="Ensembl"/>
</dbReference>
<evidence type="ECO:0000256" key="6">
    <source>
        <dbReference type="SAM" id="MobiDB-lite"/>
    </source>
</evidence>
<keyword evidence="1" id="KW-0416">Keratin</keyword>
<dbReference type="InterPro" id="IPR039008">
    <property type="entry name" value="IF_rod_dom"/>
</dbReference>
<evidence type="ECO:0000313" key="9">
    <source>
        <dbReference type="Proteomes" id="UP000694386"/>
    </source>
</evidence>